<name>A0AA40VB32_9HYPH</name>
<evidence type="ECO:0000313" key="4">
    <source>
        <dbReference type="Proteomes" id="UP000543554"/>
    </source>
</evidence>
<evidence type="ECO:0000313" key="3">
    <source>
        <dbReference type="EMBL" id="MBA8912645.1"/>
    </source>
</evidence>
<keyword evidence="4" id="KW-1185">Reference proteome</keyword>
<feature type="transmembrane region" description="Helical" evidence="2">
    <location>
        <begin position="69"/>
        <end position="89"/>
    </location>
</feature>
<feature type="region of interest" description="Disordered" evidence="1">
    <location>
        <begin position="176"/>
        <end position="210"/>
    </location>
</feature>
<proteinExistence type="predicted"/>
<protein>
    <submittedName>
        <fullName evidence="3">Uncharacterized protein</fullName>
    </submittedName>
</protein>
<evidence type="ECO:0000256" key="2">
    <source>
        <dbReference type="SAM" id="Phobius"/>
    </source>
</evidence>
<accession>A0AA40VB32</accession>
<dbReference type="RefSeq" id="WP_239681477.1">
    <property type="nucleotide sequence ID" value="NZ_BPRF01000007.1"/>
</dbReference>
<evidence type="ECO:0000256" key="1">
    <source>
        <dbReference type="SAM" id="MobiDB-lite"/>
    </source>
</evidence>
<keyword evidence="2" id="KW-0472">Membrane</keyword>
<keyword evidence="2" id="KW-1133">Transmembrane helix</keyword>
<organism evidence="3 4">
    <name type="scientific">Methylorubrum thiocyanatum</name>
    <dbReference type="NCBI Taxonomy" id="47958"/>
    <lineage>
        <taxon>Bacteria</taxon>
        <taxon>Pseudomonadati</taxon>
        <taxon>Pseudomonadota</taxon>
        <taxon>Alphaproteobacteria</taxon>
        <taxon>Hyphomicrobiales</taxon>
        <taxon>Methylobacteriaceae</taxon>
        <taxon>Methylorubrum</taxon>
    </lineage>
</organism>
<comment type="caution">
    <text evidence="3">The sequence shown here is derived from an EMBL/GenBank/DDBJ whole genome shotgun (WGS) entry which is preliminary data.</text>
</comment>
<dbReference type="EMBL" id="JACJIB010000003">
    <property type="protein sequence ID" value="MBA8912645.1"/>
    <property type="molecule type" value="Genomic_DNA"/>
</dbReference>
<gene>
    <name evidence="3" type="ORF">HNR51_001723</name>
</gene>
<reference evidence="3 4" key="1">
    <citation type="submission" date="2020-08" db="EMBL/GenBank/DDBJ databases">
        <title>Genomic Encyclopedia of Type Strains, Phase IV (KMG-IV): sequencing the most valuable type-strain genomes for metagenomic binning, comparative biology and taxonomic classification.</title>
        <authorList>
            <person name="Goeker M."/>
        </authorList>
    </citation>
    <scope>NUCLEOTIDE SEQUENCE [LARGE SCALE GENOMIC DNA]</scope>
    <source>
        <strain evidence="3 4">DSM 11490</strain>
    </source>
</reference>
<keyword evidence="2" id="KW-0812">Transmembrane</keyword>
<dbReference type="AlphaFoldDB" id="A0AA40VB32"/>
<sequence>MRETICRALIRDLTCSLRTDRRPSLAETSRLRVAFADLRSSVVREIGRPLFAAARPCYAAAAMKSARPIALWLAAVILSIAAALLPSGAQAHGAHGHGSQPAAAAVTDVAAFDLSALSAAAVRFAGLASFVRKGVVPVVATARLACACAACLAGGLCGHAPSSCCATGLAPSPGPILPSAAARDPAPTRDGPCLSGIVPEAQIEPPRPLA</sequence>
<dbReference type="Proteomes" id="UP000543554">
    <property type="component" value="Unassembled WGS sequence"/>
</dbReference>